<keyword evidence="1" id="KW-0175">Coiled coil</keyword>
<dbReference type="RefSeq" id="WP_007061914.1">
    <property type="nucleotide sequence ID" value="NZ_ACVI01000051.1"/>
</dbReference>
<dbReference type="EMBL" id="ACVI01000051">
    <property type="protein sequence ID" value="EET86541.1"/>
    <property type="molecule type" value="Genomic_DNA"/>
</dbReference>
<dbReference type="Proteomes" id="UP000004198">
    <property type="component" value="Unassembled WGS sequence"/>
</dbReference>
<sequence length="492" mass="58501">MKERWIANKFGLFNFWYYDEEEFQLLNGKILLRGSNGSGKSVTTQSFIPLLLDGNKAPSRLDPFGSTARRMENYLLHDNHEDRIGYLYIEFKKPESNLYITIGMGMRAQKSKAMDSWYFILKDGRRVNKDFKLYKVLGEKYPLTKQQFKNSLGEGNFFTESQKEYMYKVNEHLFGFSDIENYEELLKLLIEIRSPKLSKEFKPTKIYNILNNSQKTLSEDDLRPMAEAMDNMDSLNMKLMSFEKSLKAAESLKESFHNYNKYILFSKSKDYLEKEDYVRALTKERESLLLDIEELKDEKDIKKKEADNLKEKYDKARVEYEKLIKNDIFATKNELENLKIEISEEEKEVSALRTSLDKKNKDLKEKEGKLEEIKKEEEYIESQIIRELDDIEDYGEEFNFEEGALLKKELLKGIKDYDFTFIKESLNKEERKLENAFKFIKTYEDIKSEKEECELERDKTAKIVEGLNSELKESYEYFTHIKEEYIGKNKYL</sequence>
<dbReference type="eggNOG" id="COG1196">
    <property type="taxonomic scope" value="Bacteria"/>
</dbReference>
<protein>
    <submittedName>
        <fullName evidence="2">Chromosome segregation ATPase-like protein</fullName>
    </submittedName>
</protein>
<accession>C6PW62</accession>
<proteinExistence type="predicted"/>
<evidence type="ECO:0000313" key="3">
    <source>
        <dbReference type="Proteomes" id="UP000004198"/>
    </source>
</evidence>
<keyword evidence="3" id="KW-1185">Reference proteome</keyword>
<evidence type="ECO:0000313" key="2">
    <source>
        <dbReference type="EMBL" id="EET86541.1"/>
    </source>
</evidence>
<organism evidence="2 3">
    <name type="scientific">Clostridium carboxidivorans P7</name>
    <dbReference type="NCBI Taxonomy" id="536227"/>
    <lineage>
        <taxon>Bacteria</taxon>
        <taxon>Bacillati</taxon>
        <taxon>Bacillota</taxon>
        <taxon>Clostridia</taxon>
        <taxon>Eubacteriales</taxon>
        <taxon>Clostridiaceae</taxon>
        <taxon>Clostridium</taxon>
    </lineage>
</organism>
<reference evidence="2 3" key="1">
    <citation type="submission" date="2009-06" db="EMBL/GenBank/DDBJ databases">
        <title>The draft genome of Clostridium carboxidivorans P7.</title>
        <authorList>
            <consortium name="US DOE Joint Genome Institute (JGI-PGF)"/>
            <person name="Lucas S."/>
            <person name="Copeland A."/>
            <person name="Lapidus A."/>
            <person name="Glavina del Rio T."/>
            <person name="Tice H."/>
            <person name="Bruce D."/>
            <person name="Goodwin L."/>
            <person name="Pitluck S."/>
            <person name="Larimer F."/>
            <person name="Land M.L."/>
            <person name="Hauser L."/>
            <person name="Hemme C.L."/>
        </authorList>
    </citation>
    <scope>NUCLEOTIDE SEQUENCE [LARGE SCALE GENOMIC DNA]</scope>
    <source>
        <strain evidence="2 3">P7</strain>
    </source>
</reference>
<gene>
    <name evidence="2" type="ORF">CcarbDRAFT_3029</name>
</gene>
<dbReference type="AlphaFoldDB" id="C6PW62"/>
<feature type="coiled-coil region" evidence="1">
    <location>
        <begin position="278"/>
        <end position="383"/>
    </location>
</feature>
<name>C6PW62_9CLOT</name>
<dbReference type="OrthoDB" id="9776649at2"/>
<evidence type="ECO:0000256" key="1">
    <source>
        <dbReference type="SAM" id="Coils"/>
    </source>
</evidence>
<comment type="caution">
    <text evidence="2">The sequence shown here is derived from an EMBL/GenBank/DDBJ whole genome shotgun (WGS) entry which is preliminary data.</text>
</comment>
<feature type="coiled-coil region" evidence="1">
    <location>
        <begin position="225"/>
        <end position="252"/>
    </location>
</feature>